<evidence type="ECO:0000313" key="4">
    <source>
        <dbReference type="Proteomes" id="UP000000378"/>
    </source>
</evidence>
<dbReference type="InterPro" id="IPR036876">
    <property type="entry name" value="UVR_dom_sf"/>
</dbReference>
<sequence length="179" mass="20310">MCGLYCEECKMKPATVHITQIHDGQKTEMHLCEECAAQKGTHVLKFDNYFSLPKLLGSIFGQEVPVMGEIAPTPRTRVQNCPKCGMSFQQIGQIGRLGCSECYTTFEQEIEPVLRRIHGNTKHAGKVPRRAGGKFELKQMIEDLKKQLQAAIKREQYEKAAELRDKIKELEKKTGEERG</sequence>
<feature type="coiled-coil region" evidence="1">
    <location>
        <begin position="134"/>
        <end position="173"/>
    </location>
</feature>
<dbReference type="GO" id="GO:1990169">
    <property type="term" value="P:stress response to copper ion"/>
    <property type="evidence" value="ECO:0007669"/>
    <property type="project" value="TreeGrafter"/>
</dbReference>
<evidence type="ECO:0000256" key="1">
    <source>
        <dbReference type="SAM" id="Coils"/>
    </source>
</evidence>
<dbReference type="GO" id="GO:0008270">
    <property type="term" value="F:zinc ion binding"/>
    <property type="evidence" value="ECO:0007669"/>
    <property type="project" value="TreeGrafter"/>
</dbReference>
<dbReference type="GO" id="GO:1990170">
    <property type="term" value="P:stress response to cadmium ion"/>
    <property type="evidence" value="ECO:0007669"/>
    <property type="project" value="TreeGrafter"/>
</dbReference>
<keyword evidence="4" id="KW-1185">Reference proteome</keyword>
<evidence type="ECO:0000259" key="2">
    <source>
        <dbReference type="PROSITE" id="PS50151"/>
    </source>
</evidence>
<protein>
    <submittedName>
        <fullName evidence="3">UvrB/UvrC protein</fullName>
    </submittedName>
</protein>
<dbReference type="HOGENOM" id="CLU_102553_1_0_9"/>
<dbReference type="KEGG" id="slp:Slip_2270"/>
<proteinExistence type="predicted"/>
<reference evidence="4" key="1">
    <citation type="journal article" date="2010" name="Stand. Genomic Sci.">
        <title>Complete genome sequence of Syntrophothermus lipocalidus type strain (TGB-C1T).</title>
        <authorList>
            <consortium name="US DOE Joint Genome Institute (JGI-PGF)"/>
            <person name="Djao O."/>
            <person name="Zhang X."/>
            <person name="Lucas S."/>
            <person name="Lapidus A."/>
            <person name="Glavina Del Rio T."/>
            <person name="Nolan M."/>
            <person name="Tice H."/>
            <person name="Cheng J."/>
            <person name="Han C."/>
            <person name="Tapia R."/>
            <person name="Goodwin L."/>
            <person name="Pitluck S."/>
            <person name="Liolios K."/>
            <person name="Ivanova N."/>
            <person name="Mavromatis K."/>
            <person name="Mikhailova N."/>
            <person name="Ovchinnikova G."/>
            <person name="Pati A."/>
            <person name="Brambilla E."/>
            <person name="Chen A."/>
            <person name="Palaniappan K."/>
            <person name="Land M."/>
            <person name="Hauser L."/>
            <person name="Chang Y."/>
            <person name="Jeffries C."/>
            <person name="Rohde M."/>
            <person name="Sikorski J."/>
            <person name="Spring S."/>
            <person name="Goker M."/>
            <person name="Detter J."/>
            <person name="Woyke T."/>
            <person name="Bristow J."/>
            <person name="Eisen J."/>
            <person name="Markowitz V."/>
            <person name="Hugenholtz P."/>
            <person name="Kyrpides N."/>
            <person name="Klenk H."/>
        </authorList>
    </citation>
    <scope>NUCLEOTIDE SEQUENCE [LARGE SCALE GENOMIC DNA]</scope>
    <source>
        <strain evidence="4">DSM 12680 / TGB-C1</strain>
    </source>
</reference>
<reference evidence="3 4" key="2">
    <citation type="journal article" date="2010" name="Stand. Genomic Sci.">
        <title>Complete genome sequence of Syntrophothermus lipocalidus type strain (TGB-C1).</title>
        <authorList>
            <person name="Djao O.D."/>
            <person name="Zhang X."/>
            <person name="Lucas S."/>
            <person name="Lapidus A."/>
            <person name="Del Rio T.G."/>
            <person name="Nolan M."/>
            <person name="Tice H."/>
            <person name="Cheng J.F."/>
            <person name="Han C."/>
            <person name="Tapia R."/>
            <person name="Goodwin L."/>
            <person name="Pitluck S."/>
            <person name="Liolios K."/>
            <person name="Ivanova N."/>
            <person name="Mavromatis K."/>
            <person name="Mikhailova N."/>
            <person name="Ovchinnikova G."/>
            <person name="Pati A."/>
            <person name="Brambilla E."/>
            <person name="Chen A."/>
            <person name="Palaniappan K."/>
            <person name="Land M."/>
            <person name="Hauser L."/>
            <person name="Chang Y.J."/>
            <person name="Jeffries C.D."/>
            <person name="Rohde M."/>
            <person name="Sikorski J."/>
            <person name="Spring S."/>
            <person name="Goker M."/>
            <person name="Detter J.C."/>
            <person name="Woyke T."/>
            <person name="Bristow J."/>
            <person name="Eisen J.A."/>
            <person name="Markowitz V."/>
            <person name="Hugenholtz P."/>
            <person name="Kyrpides N.C."/>
            <person name="Klenk H.P."/>
        </authorList>
    </citation>
    <scope>NUCLEOTIDE SEQUENCE [LARGE SCALE GENOMIC DNA]</scope>
    <source>
        <strain evidence="4">DSM 12680 / TGB-C1</strain>
    </source>
</reference>
<name>D7CJQ6_SYNLT</name>
<dbReference type="SUPFAM" id="SSF46600">
    <property type="entry name" value="C-terminal UvrC-binding domain of UvrB"/>
    <property type="match status" value="1"/>
</dbReference>
<organism evidence="3 4">
    <name type="scientific">Syntrophothermus lipocalidus (strain DSM 12680 / TGB-C1)</name>
    <dbReference type="NCBI Taxonomy" id="643648"/>
    <lineage>
        <taxon>Bacteria</taxon>
        <taxon>Bacillati</taxon>
        <taxon>Bacillota</taxon>
        <taxon>Clostridia</taxon>
        <taxon>Eubacteriales</taxon>
        <taxon>Syntrophomonadaceae</taxon>
        <taxon>Syntrophothermus</taxon>
    </lineage>
</organism>
<dbReference type="Pfam" id="PF02151">
    <property type="entry name" value="UVR"/>
    <property type="match status" value="1"/>
</dbReference>
<accession>D7CJQ6</accession>
<dbReference type="PANTHER" id="PTHR38430:SF1">
    <property type="entry name" value="PROTEIN-ARGININE KINASE ACTIVATOR PROTEIN"/>
    <property type="match status" value="1"/>
</dbReference>
<dbReference type="STRING" id="643648.Slip_2270"/>
<dbReference type="GO" id="GO:0046870">
    <property type="term" value="F:cadmium ion binding"/>
    <property type="evidence" value="ECO:0007669"/>
    <property type="project" value="TreeGrafter"/>
</dbReference>
<dbReference type="PROSITE" id="PS50151">
    <property type="entry name" value="UVR"/>
    <property type="match status" value="1"/>
</dbReference>
<dbReference type="Proteomes" id="UP000000378">
    <property type="component" value="Chromosome"/>
</dbReference>
<feature type="domain" description="UVR" evidence="2">
    <location>
        <begin position="138"/>
        <end position="173"/>
    </location>
</feature>
<dbReference type="PIRSF" id="PIRSF015034">
    <property type="entry name" value="YacH"/>
    <property type="match status" value="1"/>
</dbReference>
<dbReference type="eggNOG" id="COG3880">
    <property type="taxonomic scope" value="Bacteria"/>
</dbReference>
<dbReference type="EMBL" id="CP002048">
    <property type="protein sequence ID" value="ADI03011.1"/>
    <property type="molecule type" value="Genomic_DNA"/>
</dbReference>
<dbReference type="AlphaFoldDB" id="D7CJQ6"/>
<dbReference type="Gene3D" id="4.10.860.10">
    <property type="entry name" value="UVR domain"/>
    <property type="match status" value="1"/>
</dbReference>
<dbReference type="InterPro" id="IPR025542">
    <property type="entry name" value="YacH"/>
</dbReference>
<dbReference type="RefSeq" id="WP_013176413.1">
    <property type="nucleotide sequence ID" value="NC_014220.1"/>
</dbReference>
<dbReference type="PANTHER" id="PTHR38430">
    <property type="entry name" value="PROTEIN-ARGININE KINASE ACTIVATOR PROTEIN"/>
    <property type="match status" value="1"/>
</dbReference>
<dbReference type="GO" id="GO:0005507">
    <property type="term" value="F:copper ion binding"/>
    <property type="evidence" value="ECO:0007669"/>
    <property type="project" value="TreeGrafter"/>
</dbReference>
<dbReference type="InterPro" id="IPR001943">
    <property type="entry name" value="UVR_dom"/>
</dbReference>
<gene>
    <name evidence="3" type="ordered locus">Slip_2270</name>
</gene>
<keyword evidence="1" id="KW-0175">Coiled coil</keyword>
<evidence type="ECO:0000313" key="3">
    <source>
        <dbReference type="EMBL" id="ADI03011.1"/>
    </source>
</evidence>
<dbReference type="GO" id="GO:0050897">
    <property type="term" value="F:cobalt ion binding"/>
    <property type="evidence" value="ECO:0007669"/>
    <property type="project" value="TreeGrafter"/>
</dbReference>